<gene>
    <name evidence="3" type="ORF">IZT61_06185</name>
</gene>
<dbReference type="EMBL" id="CP064939">
    <property type="protein sequence ID" value="QPH40852.1"/>
    <property type="molecule type" value="Genomic_DNA"/>
</dbReference>
<dbReference type="GO" id="GO:0009253">
    <property type="term" value="P:peptidoglycan catabolic process"/>
    <property type="evidence" value="ECO:0007669"/>
    <property type="project" value="InterPro"/>
</dbReference>
<dbReference type="Gene3D" id="2.30.30.40">
    <property type="entry name" value="SH3 Domains"/>
    <property type="match status" value="1"/>
</dbReference>
<dbReference type="GO" id="GO:0008745">
    <property type="term" value="F:N-acetylmuramoyl-L-alanine amidase activity"/>
    <property type="evidence" value="ECO:0007669"/>
    <property type="project" value="InterPro"/>
</dbReference>
<dbReference type="SUPFAM" id="SSF55846">
    <property type="entry name" value="N-acetylmuramoyl-L-alanine amidase-like"/>
    <property type="match status" value="1"/>
</dbReference>
<accession>A0A7S9Q0M5</accession>
<dbReference type="Pfam" id="PF08239">
    <property type="entry name" value="SH3_3"/>
    <property type="match status" value="1"/>
</dbReference>
<dbReference type="CDD" id="cd06583">
    <property type="entry name" value="PGRP"/>
    <property type="match status" value="1"/>
</dbReference>
<dbReference type="Pfam" id="PF01510">
    <property type="entry name" value="Amidase_2"/>
    <property type="match status" value="1"/>
</dbReference>
<dbReference type="AlphaFoldDB" id="A0A7S9Q0M5"/>
<proteinExistence type="predicted"/>
<reference evidence="3 4" key="1">
    <citation type="submission" date="2020-11" db="EMBL/GenBank/DDBJ databases">
        <title>Pedobacter endophytica, an endophytic bacteria isolated form Carex pumila.</title>
        <authorList>
            <person name="Peng Y."/>
            <person name="Jiang L."/>
            <person name="Lee J."/>
        </authorList>
    </citation>
    <scope>NUCLEOTIDE SEQUENCE [LARGE SCALE GENOMIC DNA]</scope>
    <source>
        <strain evidence="3 4">JBR3-12</strain>
    </source>
</reference>
<dbReference type="InterPro" id="IPR003646">
    <property type="entry name" value="SH3-like_bac-type"/>
</dbReference>
<feature type="domain" description="N-acetylmuramoyl-L-alanine amidase" evidence="1">
    <location>
        <begin position="28"/>
        <end position="176"/>
    </location>
</feature>
<feature type="domain" description="SH3b" evidence="2">
    <location>
        <begin position="219"/>
        <end position="267"/>
    </location>
</feature>
<name>A0A7S9Q0M5_9SPHI</name>
<evidence type="ECO:0000259" key="2">
    <source>
        <dbReference type="Pfam" id="PF08239"/>
    </source>
</evidence>
<evidence type="ECO:0000313" key="4">
    <source>
        <dbReference type="Proteomes" id="UP000594759"/>
    </source>
</evidence>
<dbReference type="InterPro" id="IPR036505">
    <property type="entry name" value="Amidase/PGRP_sf"/>
</dbReference>
<sequence length="277" mass="32123">MQQQGKFILMNLSEFEDYMHNLQIYFTRKINHLQHHHTHVPSYKNFDGKNHFARLAAMERYHVQNNLGQIAQHYTTFPDGQIAVCRSLSIIPAGIKRHNTGGICIENIGNFDLGHDVMTNAQRESIIKLTALLCDKFNLEPSLNSIIYHHWFRQTDGVRDDAGGKRILENHKTCPGTNFFGGNTVLDFQTYFLPGVQRTMSFLKTHKEPVLMKGRVSVSQLNVRKGPSKSFQKIEAIMKNTLVSIYETKNNWYRIDKAKWVYAEYISVERQSKAYQR</sequence>
<dbReference type="RefSeq" id="WP_196100306.1">
    <property type="nucleotide sequence ID" value="NZ_CP064939.1"/>
</dbReference>
<dbReference type="InterPro" id="IPR002502">
    <property type="entry name" value="Amidase_domain"/>
</dbReference>
<organism evidence="3 4">
    <name type="scientific">Pedobacter endophyticus</name>
    <dbReference type="NCBI Taxonomy" id="2789740"/>
    <lineage>
        <taxon>Bacteria</taxon>
        <taxon>Pseudomonadati</taxon>
        <taxon>Bacteroidota</taxon>
        <taxon>Sphingobacteriia</taxon>
        <taxon>Sphingobacteriales</taxon>
        <taxon>Sphingobacteriaceae</taxon>
        <taxon>Pedobacter</taxon>
    </lineage>
</organism>
<evidence type="ECO:0000313" key="3">
    <source>
        <dbReference type="EMBL" id="QPH40852.1"/>
    </source>
</evidence>
<dbReference type="Proteomes" id="UP000594759">
    <property type="component" value="Chromosome"/>
</dbReference>
<keyword evidence="4" id="KW-1185">Reference proteome</keyword>
<dbReference type="Gene3D" id="3.40.80.10">
    <property type="entry name" value="Peptidoglycan recognition protein-like"/>
    <property type="match status" value="1"/>
</dbReference>
<dbReference type="KEGG" id="pex:IZT61_06185"/>
<protein>
    <submittedName>
        <fullName evidence="3">Amidase</fullName>
    </submittedName>
</protein>
<evidence type="ECO:0000259" key="1">
    <source>
        <dbReference type="Pfam" id="PF01510"/>
    </source>
</evidence>